<evidence type="ECO:0000256" key="4">
    <source>
        <dbReference type="ARBA" id="ARBA00022597"/>
    </source>
</evidence>
<dbReference type="GO" id="GO:0005886">
    <property type="term" value="C:plasma membrane"/>
    <property type="evidence" value="ECO:0007669"/>
    <property type="project" value="UniProtKB-SubCell"/>
</dbReference>
<accession>A0A430ARV4</accession>
<dbReference type="NCBIfam" id="NF007509">
    <property type="entry name" value="PRK10110.1"/>
    <property type="match status" value="1"/>
</dbReference>
<evidence type="ECO:0000256" key="11">
    <source>
        <dbReference type="PROSITE-ProRule" id="PRU00421"/>
    </source>
</evidence>
<dbReference type="PROSITE" id="PS51098">
    <property type="entry name" value="PTS_EIIB_TYPE_1"/>
    <property type="match status" value="1"/>
</dbReference>
<sequence>MQKSTSVKTRLFGFFQELGKTFMFPVSLLAFLGILLGLGSSLTSQAMIDKIPWLGNEILQHFFNSISTLGGFAFSYLPVLFAMSIPLGLSKRNKGVAAYSGFVGYMLMNMGINFMLTVTKQLAEAENLRTAGQGMMLGIQTIEMGILGGIIAGLVTYVLHEKYQDMVMPDAFSFFGGIRFVPIISAIALFLVGLLLPFIWPIFGNAITALGNLIQQAGIFGPFLYGIGVLALKPFGMHHILLAMVRFTDAGGTEFVNGDKISGALNIFYAQLNAGEPISAKATAFLSQGFMPTFMFGLPAVAIAIYMTARPENRKAIKGLLISGILVSLVTGISEPIEFLFLFVAPQLYIFHALMSGVAMMVVSLAGVVIGNTDGGIIDWIIFGVMQGNYTKWYLLIPIGIAWFMIYYFVFKWYIQKHDIKTPGREAAGQDEIDEDGNVNLKVFTKGDGLYDPAIILEALGGKENIKTLDNCVTRLRLNIEDISLVNKNILKKAGALGVVELDAHNIQVIIGAQVQTVKTGIEMLL</sequence>
<dbReference type="InterPro" id="IPR036878">
    <property type="entry name" value="Glu_permease_IIB"/>
</dbReference>
<feature type="transmembrane region" description="Helical" evidence="12">
    <location>
        <begin position="289"/>
        <end position="308"/>
    </location>
</feature>
<dbReference type="CDD" id="cd00212">
    <property type="entry name" value="PTS_IIB_glc"/>
    <property type="match status" value="1"/>
</dbReference>
<dbReference type="GO" id="GO:0016301">
    <property type="term" value="F:kinase activity"/>
    <property type="evidence" value="ECO:0007669"/>
    <property type="project" value="UniProtKB-KW"/>
</dbReference>
<feature type="transmembrane region" description="Helical" evidence="12">
    <location>
        <begin position="96"/>
        <end position="116"/>
    </location>
</feature>
<keyword evidence="10 12" id="KW-0472">Membrane</keyword>
<evidence type="ECO:0000256" key="6">
    <source>
        <dbReference type="ARBA" id="ARBA00022683"/>
    </source>
</evidence>
<feature type="transmembrane region" description="Helical" evidence="12">
    <location>
        <begin position="62"/>
        <end position="84"/>
    </location>
</feature>
<dbReference type="PROSITE" id="PS51103">
    <property type="entry name" value="PTS_EIIC_TYPE_1"/>
    <property type="match status" value="1"/>
</dbReference>
<dbReference type="GO" id="GO:0090563">
    <property type="term" value="F:protein-phosphocysteine-sugar phosphotransferase activity"/>
    <property type="evidence" value="ECO:0007669"/>
    <property type="project" value="TreeGrafter"/>
</dbReference>
<dbReference type="InterPro" id="IPR011301">
    <property type="entry name" value="PTS_Mal/Glc-sp_IIBC_component"/>
</dbReference>
<dbReference type="EMBL" id="NGKA01000013">
    <property type="protein sequence ID" value="RSU10780.1"/>
    <property type="molecule type" value="Genomic_DNA"/>
</dbReference>
<feature type="transmembrane region" description="Helical" evidence="12">
    <location>
        <begin position="320"/>
        <end position="343"/>
    </location>
</feature>
<feature type="active site" description="Phosphocysteine intermediate; for EIIB activity" evidence="11">
    <location>
        <position position="472"/>
    </location>
</feature>
<dbReference type="Pfam" id="PF00367">
    <property type="entry name" value="PTS_EIIB"/>
    <property type="match status" value="1"/>
</dbReference>
<evidence type="ECO:0000256" key="5">
    <source>
        <dbReference type="ARBA" id="ARBA00022679"/>
    </source>
</evidence>
<dbReference type="InterPro" id="IPR013013">
    <property type="entry name" value="PTS_EIIC_1"/>
</dbReference>
<keyword evidence="4" id="KW-0762">Sugar transport</keyword>
<feature type="transmembrane region" description="Helical" evidence="12">
    <location>
        <begin position="393"/>
        <end position="415"/>
    </location>
</feature>
<keyword evidence="3" id="KW-1003">Cell membrane</keyword>
<dbReference type="InterPro" id="IPR018113">
    <property type="entry name" value="PTrfase_EIIB_Cys"/>
</dbReference>
<dbReference type="NCBIfam" id="TIGR02004">
    <property type="entry name" value="PTS-IIBC-malX"/>
    <property type="match status" value="1"/>
</dbReference>
<dbReference type="PANTHER" id="PTHR30009">
    <property type="entry name" value="CYTOCHROME C-TYPE SYNTHESIS PROTEIN AND PTS TRANSMEMBRANE COMPONENT"/>
    <property type="match status" value="1"/>
</dbReference>
<dbReference type="InterPro" id="IPR003352">
    <property type="entry name" value="PTS_EIIC"/>
</dbReference>
<dbReference type="GO" id="GO:0008982">
    <property type="term" value="F:protein-N(PI)-phosphohistidine-sugar phosphotransferase activity"/>
    <property type="evidence" value="ECO:0007669"/>
    <property type="project" value="InterPro"/>
</dbReference>
<reference evidence="15 16" key="1">
    <citation type="submission" date="2017-05" db="EMBL/GenBank/DDBJ databases">
        <title>Vagococcus spp. assemblies.</title>
        <authorList>
            <person name="Gulvik C.A."/>
        </authorList>
    </citation>
    <scope>NUCLEOTIDE SEQUENCE [LARGE SCALE GENOMIC DNA]</scope>
    <source>
        <strain evidence="15 16">CCUG 51432</strain>
    </source>
</reference>
<dbReference type="PROSITE" id="PS01035">
    <property type="entry name" value="PTS_EIIB_TYPE_1_CYS"/>
    <property type="match status" value="1"/>
</dbReference>
<comment type="caution">
    <text evidence="15">The sequence shown here is derived from an EMBL/GenBank/DDBJ whole genome shotgun (WGS) entry which is preliminary data.</text>
</comment>
<dbReference type="Proteomes" id="UP000287605">
    <property type="component" value="Unassembled WGS sequence"/>
</dbReference>
<protein>
    <submittedName>
        <fullName evidence="15">PTS maltose transporter subunit IICB</fullName>
    </submittedName>
</protein>
<dbReference type="Gene3D" id="3.30.1360.60">
    <property type="entry name" value="Glucose permease domain IIB"/>
    <property type="match status" value="1"/>
</dbReference>
<evidence type="ECO:0000256" key="1">
    <source>
        <dbReference type="ARBA" id="ARBA00004651"/>
    </source>
</evidence>
<dbReference type="NCBIfam" id="TIGR00826">
    <property type="entry name" value="EIIB_glc"/>
    <property type="match status" value="1"/>
</dbReference>
<evidence type="ECO:0000256" key="10">
    <source>
        <dbReference type="ARBA" id="ARBA00023136"/>
    </source>
</evidence>
<evidence type="ECO:0000259" key="13">
    <source>
        <dbReference type="PROSITE" id="PS51098"/>
    </source>
</evidence>
<feature type="transmembrane region" description="Helical" evidence="12">
    <location>
        <begin position="21"/>
        <end position="42"/>
    </location>
</feature>
<evidence type="ECO:0000313" key="15">
    <source>
        <dbReference type="EMBL" id="RSU10780.1"/>
    </source>
</evidence>
<evidence type="ECO:0000256" key="2">
    <source>
        <dbReference type="ARBA" id="ARBA00022448"/>
    </source>
</evidence>
<feature type="transmembrane region" description="Helical" evidence="12">
    <location>
        <begin position="180"/>
        <end position="203"/>
    </location>
</feature>
<evidence type="ECO:0000256" key="7">
    <source>
        <dbReference type="ARBA" id="ARBA00022692"/>
    </source>
</evidence>
<name>A0A430ARV4_9ENTE</name>
<organism evidence="15 16">
    <name type="scientific">Vagococcus elongatus</name>
    <dbReference type="NCBI Taxonomy" id="180344"/>
    <lineage>
        <taxon>Bacteria</taxon>
        <taxon>Bacillati</taxon>
        <taxon>Bacillota</taxon>
        <taxon>Bacilli</taxon>
        <taxon>Lactobacillales</taxon>
        <taxon>Enterococcaceae</taxon>
        <taxon>Vagococcus</taxon>
    </lineage>
</organism>
<feature type="domain" description="PTS EIIC type-1" evidence="14">
    <location>
        <begin position="9"/>
        <end position="427"/>
    </location>
</feature>
<evidence type="ECO:0000313" key="16">
    <source>
        <dbReference type="Proteomes" id="UP000287605"/>
    </source>
</evidence>
<keyword evidence="9 12" id="KW-1133">Transmembrane helix</keyword>
<proteinExistence type="predicted"/>
<feature type="transmembrane region" description="Helical" evidence="12">
    <location>
        <begin position="136"/>
        <end position="159"/>
    </location>
</feature>
<comment type="subcellular location">
    <subcellularLocation>
        <location evidence="1">Cell membrane</location>
        <topology evidence="1">Multi-pass membrane protein</topology>
    </subcellularLocation>
</comment>
<evidence type="ECO:0000256" key="8">
    <source>
        <dbReference type="ARBA" id="ARBA00022777"/>
    </source>
</evidence>
<keyword evidence="5" id="KW-0808">Transferase</keyword>
<dbReference type="OrthoDB" id="9764327at2"/>
<evidence type="ECO:0000256" key="12">
    <source>
        <dbReference type="SAM" id="Phobius"/>
    </source>
</evidence>
<dbReference type="AlphaFoldDB" id="A0A430ARV4"/>
<feature type="transmembrane region" description="Helical" evidence="12">
    <location>
        <begin position="349"/>
        <end position="372"/>
    </location>
</feature>
<dbReference type="InterPro" id="IPR050429">
    <property type="entry name" value="PTS_Glucose_EIICBA"/>
</dbReference>
<dbReference type="SUPFAM" id="SSF55604">
    <property type="entry name" value="Glucose permease domain IIB"/>
    <property type="match status" value="1"/>
</dbReference>
<keyword evidence="8" id="KW-0418">Kinase</keyword>
<evidence type="ECO:0000256" key="3">
    <source>
        <dbReference type="ARBA" id="ARBA00022475"/>
    </source>
</evidence>
<dbReference type="Pfam" id="PF02378">
    <property type="entry name" value="PTS_EIIC"/>
    <property type="match status" value="1"/>
</dbReference>
<keyword evidence="16" id="KW-1185">Reference proteome</keyword>
<dbReference type="PANTHER" id="PTHR30009:SF20">
    <property type="entry name" value="PTS SYSTEM GLUCOSE-SPECIFIC EIICB COMPONENT-RELATED"/>
    <property type="match status" value="1"/>
</dbReference>
<evidence type="ECO:0000256" key="9">
    <source>
        <dbReference type="ARBA" id="ARBA00022989"/>
    </source>
</evidence>
<keyword evidence="7 12" id="KW-0812">Transmembrane</keyword>
<dbReference type="InterPro" id="IPR001996">
    <property type="entry name" value="PTS_IIB_1"/>
</dbReference>
<dbReference type="GO" id="GO:0009401">
    <property type="term" value="P:phosphoenolpyruvate-dependent sugar phosphotransferase system"/>
    <property type="evidence" value="ECO:0007669"/>
    <property type="project" value="UniProtKB-KW"/>
</dbReference>
<feature type="domain" description="PTS EIIB type-1" evidence="13">
    <location>
        <begin position="450"/>
        <end position="526"/>
    </location>
</feature>
<evidence type="ECO:0000259" key="14">
    <source>
        <dbReference type="PROSITE" id="PS51103"/>
    </source>
</evidence>
<keyword evidence="2" id="KW-0813">Transport</keyword>
<gene>
    <name evidence="15" type="ORF">CBF29_09330</name>
</gene>
<keyword evidence="6" id="KW-0598">Phosphotransferase system</keyword>